<protein>
    <submittedName>
        <fullName evidence="1">Uncharacterized protein</fullName>
    </submittedName>
</protein>
<sequence>MVLHGHYRGRLYHREVDLVEALPPPVFERRMRELARLLSVEGGNVGSSGPVLPSRLAVGVIFLTHPLNFVHSCLPMGAHVGRVIAPVRKRRNVCVVSSSNEETESNHKNKVVIPDSMMSPPLSITTSSLIDLSSYSRFGSALGSSGGCIQLKKPLAESRIGTAPRS</sequence>
<evidence type="ECO:0000313" key="1">
    <source>
        <dbReference type="EMBL" id="CAI9263056.1"/>
    </source>
</evidence>
<keyword evidence="2" id="KW-1185">Reference proteome</keyword>
<accession>A0AA35Y8X4</accession>
<gene>
    <name evidence="1" type="ORF">LSALG_LOCUS3759</name>
</gene>
<dbReference type="AlphaFoldDB" id="A0AA35Y8X4"/>
<organism evidence="1 2">
    <name type="scientific">Lactuca saligna</name>
    <name type="common">Willowleaf lettuce</name>
    <dbReference type="NCBI Taxonomy" id="75948"/>
    <lineage>
        <taxon>Eukaryota</taxon>
        <taxon>Viridiplantae</taxon>
        <taxon>Streptophyta</taxon>
        <taxon>Embryophyta</taxon>
        <taxon>Tracheophyta</taxon>
        <taxon>Spermatophyta</taxon>
        <taxon>Magnoliopsida</taxon>
        <taxon>eudicotyledons</taxon>
        <taxon>Gunneridae</taxon>
        <taxon>Pentapetalae</taxon>
        <taxon>asterids</taxon>
        <taxon>campanulids</taxon>
        <taxon>Asterales</taxon>
        <taxon>Asteraceae</taxon>
        <taxon>Cichorioideae</taxon>
        <taxon>Cichorieae</taxon>
        <taxon>Lactucinae</taxon>
        <taxon>Lactuca</taxon>
    </lineage>
</organism>
<evidence type="ECO:0000313" key="2">
    <source>
        <dbReference type="Proteomes" id="UP001177003"/>
    </source>
</evidence>
<dbReference type="Proteomes" id="UP001177003">
    <property type="component" value="Chromosome 0"/>
</dbReference>
<dbReference type="EMBL" id="OX465086">
    <property type="protein sequence ID" value="CAI9263056.1"/>
    <property type="molecule type" value="Genomic_DNA"/>
</dbReference>
<reference evidence="1" key="1">
    <citation type="submission" date="2023-04" db="EMBL/GenBank/DDBJ databases">
        <authorList>
            <person name="Vijverberg K."/>
            <person name="Xiong W."/>
            <person name="Schranz E."/>
        </authorList>
    </citation>
    <scope>NUCLEOTIDE SEQUENCE</scope>
</reference>
<name>A0AA35Y8X4_LACSI</name>
<proteinExistence type="predicted"/>